<dbReference type="Proteomes" id="UP000029986">
    <property type="component" value="Chromosome"/>
</dbReference>
<dbReference type="HOGENOM" id="CLU_1783877_0_0_6"/>
<protein>
    <recommendedName>
        <fullName evidence="3">Tail assembly chaperone</fullName>
    </recommendedName>
</protein>
<gene>
    <name evidence="1" type="ORF">AT03_13235</name>
</gene>
<accession>A0A097R3F4</accession>
<organism evidence="1 2">
    <name type="scientific">Hafnia alvei FB1</name>
    <dbReference type="NCBI Taxonomy" id="1453496"/>
    <lineage>
        <taxon>Bacteria</taxon>
        <taxon>Pseudomonadati</taxon>
        <taxon>Pseudomonadota</taxon>
        <taxon>Gammaproteobacteria</taxon>
        <taxon>Enterobacterales</taxon>
        <taxon>Hafniaceae</taxon>
        <taxon>Hafnia</taxon>
    </lineage>
</organism>
<evidence type="ECO:0000313" key="2">
    <source>
        <dbReference type="Proteomes" id="UP000029986"/>
    </source>
</evidence>
<dbReference type="eggNOG" id="ENOG5032Q9E">
    <property type="taxonomic scope" value="Bacteria"/>
</dbReference>
<dbReference type="InterPro" id="IPR049156">
    <property type="entry name" value="Phage_chap_TAC_15-like"/>
</dbReference>
<dbReference type="AlphaFoldDB" id="A0A097R3F4"/>
<proteinExistence type="predicted"/>
<dbReference type="KEGG" id="hav:AT03_13235"/>
<dbReference type="EMBL" id="CP009706">
    <property type="protein sequence ID" value="AIU73262.1"/>
    <property type="molecule type" value="Genomic_DNA"/>
</dbReference>
<reference evidence="1 2" key="1">
    <citation type="journal article" date="2014" name="Gut Pathog.">
        <title>Gene clusters of Hafnia alvei strain FB1 important in survival and pathogenesis: a draft genome perspective.</title>
        <authorList>
            <person name="Tan J.Y."/>
            <person name="Yin W.F."/>
            <person name="Chan K.G."/>
        </authorList>
    </citation>
    <scope>NUCLEOTIDE SEQUENCE [LARGE SCALE GENOMIC DNA]</scope>
    <source>
        <strain evidence="1 2">FB1</strain>
    </source>
</reference>
<evidence type="ECO:0008006" key="3">
    <source>
        <dbReference type="Google" id="ProtNLM"/>
    </source>
</evidence>
<sequence>MAMELTTFRIGDKEFKAAKMNAFAAAKHLVKLKTLLDKGLASGGDANAIQLLAGIDEKTLEEVIIPILRDSSVISVSDEKKIDSPNAINLVFTVDTLFDFFELCWEVMKLNFTPFFTKVLTLFGLSPEELASRVQALTKGASQGS</sequence>
<dbReference type="PATRIC" id="fig|1453496.5.peg.2695"/>
<name>A0A097R3F4_HAFAL</name>
<keyword evidence="2" id="KW-1185">Reference proteome</keyword>
<dbReference type="OrthoDB" id="6623586at2"/>
<evidence type="ECO:0000313" key="1">
    <source>
        <dbReference type="EMBL" id="AIU73262.1"/>
    </source>
</evidence>
<dbReference type="Pfam" id="PF21822">
    <property type="entry name" value="Phage_TAC_15"/>
    <property type="match status" value="1"/>
</dbReference>